<feature type="domain" description="2-isopropylmalate synthase/homocitrate synthase post-catalytic" evidence="15">
    <location>
        <begin position="287"/>
        <end position="372"/>
    </location>
</feature>
<feature type="domain" description="Pyruvate carboxyltransferase" evidence="14">
    <location>
        <begin position="36"/>
        <end position="273"/>
    </location>
</feature>
<dbReference type="InterPro" id="IPR054691">
    <property type="entry name" value="LeuA/HCS_post-cat"/>
</dbReference>
<evidence type="ECO:0000256" key="6">
    <source>
        <dbReference type="ARBA" id="ARBA00022605"/>
    </source>
</evidence>
<dbReference type="PANTHER" id="PTHR10277:SF48">
    <property type="entry name" value="HOMOCITRATE SYNTHASE, CYTOSOLIC ISOZYME-RELATED"/>
    <property type="match status" value="1"/>
</dbReference>
<sequence length="393" mass="43435">MCGNEESNSTVPSQRAPPATPYQAVQDYISNVNSYKIIESTLREGEQFANSFFDTETKVKIAKALDSFGVDYIELTNPCSSEQSFQDCKTISNLGLKAKILTHVRCHMGDAKRAVEAGVDGVDLVIGTSRYLREYSHGKSMEMIQKTALEVISYLQSQNVEIRFSSEDSFRSDLVDILSLYKAVDRAATPRMTYDVVRTLRGVVGCDIECHFHDDTGCSVAGATHVDTSVLGIGERNGITPLGAFMARMVVTAPEYTKSKYNLKELKALETLVADAVEINIPFNNPVTGFCAFTHKAGIHAKAILANPSLTFLETYEILDPEVFGLSRYVSINSRITGWNAVRSRAEQLGLSMTDEQVKEVTAKIKQMADIRPLAIDDTDSILRSFHLELQQS</sequence>
<keyword evidence="7 13" id="KW-0808">Transferase</keyword>
<proteinExistence type="inferred from homology"/>
<keyword evidence="6" id="KW-0028">Amino-acid biosynthesis</keyword>
<dbReference type="AlphaFoldDB" id="A0A0B7JIH2"/>
<evidence type="ECO:0000256" key="2">
    <source>
        <dbReference type="ARBA" id="ARBA00001946"/>
    </source>
</evidence>
<dbReference type="GO" id="GO:0019878">
    <property type="term" value="P:lysine biosynthetic process via aminoadipic acid"/>
    <property type="evidence" value="ECO:0007669"/>
    <property type="project" value="UniProtKB-UniPathway"/>
</dbReference>
<evidence type="ECO:0000256" key="5">
    <source>
        <dbReference type="ARBA" id="ARBA00012974"/>
    </source>
</evidence>
<dbReference type="Pfam" id="PF00682">
    <property type="entry name" value="HMGL-like"/>
    <property type="match status" value="1"/>
</dbReference>
<accession>A0A0B7JIH2</accession>
<name>A0A0B7JIH2_BIOOC</name>
<keyword evidence="8" id="KW-0479">Metal-binding</keyword>
<keyword evidence="11" id="KW-0464">Manganese</keyword>
<dbReference type="UniPathway" id="UPA00033">
    <property type="reaction ID" value="UER00028"/>
</dbReference>
<dbReference type="PANTHER" id="PTHR10277">
    <property type="entry name" value="HOMOCITRATE SYNTHASE-RELATED"/>
    <property type="match status" value="1"/>
</dbReference>
<evidence type="ECO:0000259" key="15">
    <source>
        <dbReference type="Pfam" id="PF22617"/>
    </source>
</evidence>
<dbReference type="GO" id="GO:0004410">
    <property type="term" value="F:homocitrate synthase activity"/>
    <property type="evidence" value="ECO:0007669"/>
    <property type="project" value="UniProtKB-EC"/>
</dbReference>
<evidence type="ECO:0000256" key="7">
    <source>
        <dbReference type="ARBA" id="ARBA00022679"/>
    </source>
</evidence>
<dbReference type="Gene3D" id="3.20.20.70">
    <property type="entry name" value="Aldolase class I"/>
    <property type="match status" value="1"/>
</dbReference>
<dbReference type="SUPFAM" id="SSF51569">
    <property type="entry name" value="Aldolase"/>
    <property type="match status" value="1"/>
</dbReference>
<keyword evidence="10" id="KW-0457">Lysine biosynthesis</keyword>
<keyword evidence="9" id="KW-0460">Magnesium</keyword>
<protein>
    <recommendedName>
        <fullName evidence="5">homocitrate synthase</fullName>
        <ecNumber evidence="5">2.3.3.14</ecNumber>
    </recommendedName>
</protein>
<dbReference type="InterPro" id="IPR002034">
    <property type="entry name" value="AIPM/Hcit_synth_CS"/>
</dbReference>
<evidence type="ECO:0000256" key="3">
    <source>
        <dbReference type="ARBA" id="ARBA00004755"/>
    </source>
</evidence>
<evidence type="ECO:0000256" key="11">
    <source>
        <dbReference type="ARBA" id="ARBA00023211"/>
    </source>
</evidence>
<dbReference type="GO" id="GO:0046872">
    <property type="term" value="F:metal ion binding"/>
    <property type="evidence" value="ECO:0007669"/>
    <property type="project" value="UniProtKB-KW"/>
</dbReference>
<dbReference type="CDD" id="cd07948">
    <property type="entry name" value="DRE_TIM_HCS"/>
    <property type="match status" value="1"/>
</dbReference>
<dbReference type="GO" id="GO:0005739">
    <property type="term" value="C:mitochondrion"/>
    <property type="evidence" value="ECO:0007669"/>
    <property type="project" value="TreeGrafter"/>
</dbReference>
<gene>
    <name evidence="16" type="ORF">BN869_000000494_1</name>
</gene>
<organism evidence="16">
    <name type="scientific">Bionectria ochroleuca</name>
    <name type="common">Gliocladium roseum</name>
    <dbReference type="NCBI Taxonomy" id="29856"/>
    <lineage>
        <taxon>Eukaryota</taxon>
        <taxon>Fungi</taxon>
        <taxon>Dikarya</taxon>
        <taxon>Ascomycota</taxon>
        <taxon>Pezizomycotina</taxon>
        <taxon>Sordariomycetes</taxon>
        <taxon>Hypocreomycetidae</taxon>
        <taxon>Hypocreales</taxon>
        <taxon>Bionectriaceae</taxon>
        <taxon>Clonostachys</taxon>
    </lineage>
</organism>
<evidence type="ECO:0000256" key="1">
    <source>
        <dbReference type="ARBA" id="ARBA00001936"/>
    </source>
</evidence>
<dbReference type="PROSITE" id="PS00815">
    <property type="entry name" value="AIPM_HOMOCIT_SYNTH_1"/>
    <property type="match status" value="1"/>
</dbReference>
<dbReference type="InterPro" id="IPR050073">
    <property type="entry name" value="2-IPM_HCS-like"/>
</dbReference>
<dbReference type="Gene3D" id="1.10.238.260">
    <property type="match status" value="1"/>
</dbReference>
<dbReference type="InterPro" id="IPR000891">
    <property type="entry name" value="PYR_CT"/>
</dbReference>
<evidence type="ECO:0000256" key="13">
    <source>
        <dbReference type="RuleBase" id="RU003523"/>
    </source>
</evidence>
<evidence type="ECO:0000313" key="16">
    <source>
        <dbReference type="EMBL" id="CEO44439.1"/>
    </source>
</evidence>
<dbReference type="EMBL" id="CDPU01000001">
    <property type="protein sequence ID" value="CEO44439.1"/>
    <property type="molecule type" value="Genomic_DNA"/>
</dbReference>
<dbReference type="Pfam" id="PF22617">
    <property type="entry name" value="HCS_D2"/>
    <property type="match status" value="1"/>
</dbReference>
<evidence type="ECO:0000256" key="9">
    <source>
        <dbReference type="ARBA" id="ARBA00022842"/>
    </source>
</evidence>
<dbReference type="FunFam" id="1.10.238.260:FF:000002">
    <property type="entry name" value="Homocitrate synthase, mitochondrial"/>
    <property type="match status" value="1"/>
</dbReference>
<evidence type="ECO:0000259" key="14">
    <source>
        <dbReference type="Pfam" id="PF00682"/>
    </source>
</evidence>
<evidence type="ECO:0000256" key="4">
    <source>
        <dbReference type="ARBA" id="ARBA00006361"/>
    </source>
</evidence>
<dbReference type="EC" id="2.3.3.14" evidence="5"/>
<comment type="cofactor">
    <cofactor evidence="1">
        <name>Mn(2+)</name>
        <dbReference type="ChEBI" id="CHEBI:29035"/>
    </cofactor>
</comment>
<comment type="catalytic activity">
    <reaction evidence="12">
        <text>acetyl-CoA + 2-oxoglutarate + H2O = (2R)-homocitrate + CoA + H(+)</text>
        <dbReference type="Rhea" id="RHEA:12929"/>
        <dbReference type="ChEBI" id="CHEBI:15377"/>
        <dbReference type="ChEBI" id="CHEBI:15378"/>
        <dbReference type="ChEBI" id="CHEBI:16810"/>
        <dbReference type="ChEBI" id="CHEBI:57287"/>
        <dbReference type="ChEBI" id="CHEBI:57288"/>
        <dbReference type="ChEBI" id="CHEBI:58884"/>
        <dbReference type="EC" id="2.3.3.14"/>
    </reaction>
    <physiologicalReaction direction="left-to-right" evidence="12">
        <dbReference type="Rhea" id="RHEA:12930"/>
    </physiologicalReaction>
</comment>
<evidence type="ECO:0000256" key="10">
    <source>
        <dbReference type="ARBA" id="ARBA00023154"/>
    </source>
</evidence>
<evidence type="ECO:0000256" key="8">
    <source>
        <dbReference type="ARBA" id="ARBA00022723"/>
    </source>
</evidence>
<dbReference type="InterPro" id="IPR011872">
    <property type="entry name" value="Homocitrate_synth"/>
</dbReference>
<dbReference type="PROSITE" id="PS00816">
    <property type="entry name" value="AIPM_HOMOCIT_SYNTH_2"/>
    <property type="match status" value="1"/>
</dbReference>
<comment type="pathway">
    <text evidence="3">Amino-acid biosynthesis; L-lysine biosynthesis via AAA pathway; L-alpha-aminoadipate from 2-oxoglutarate: step 1/5.</text>
</comment>
<comment type="cofactor">
    <cofactor evidence="2">
        <name>Mg(2+)</name>
        <dbReference type="ChEBI" id="CHEBI:18420"/>
    </cofactor>
</comment>
<dbReference type="InterPro" id="IPR013785">
    <property type="entry name" value="Aldolase_TIM"/>
</dbReference>
<comment type="similarity">
    <text evidence="4">Belongs to the alpha-IPM synthase/homocitrate synthase family. Homocitrate synthase LYS20/LYS21 subfamily.</text>
</comment>
<dbReference type="HAMAP" id="MF_02222">
    <property type="entry name" value="Homocitr_synth_fung_arch"/>
    <property type="match status" value="1"/>
</dbReference>
<dbReference type="InterPro" id="IPR048253">
    <property type="entry name" value="DRE_TIM_HCS_fun_bact"/>
</dbReference>
<reference evidence="16" key="1">
    <citation type="submission" date="2015-01" db="EMBL/GenBank/DDBJ databases">
        <authorList>
            <person name="Durling Mikael"/>
        </authorList>
    </citation>
    <scope>NUCLEOTIDE SEQUENCE</scope>
</reference>
<evidence type="ECO:0000256" key="12">
    <source>
        <dbReference type="ARBA" id="ARBA00048363"/>
    </source>
</evidence>